<evidence type="ECO:0000256" key="1">
    <source>
        <dbReference type="SAM" id="Coils"/>
    </source>
</evidence>
<dbReference type="PANTHER" id="PTHR14248">
    <property type="entry name" value="CYCLIN Y, ISOFORM A"/>
    <property type="match status" value="1"/>
</dbReference>
<dbReference type="Proteomes" id="UP000078561">
    <property type="component" value="Unassembled WGS sequence"/>
</dbReference>
<evidence type="ECO:0000313" key="3">
    <source>
        <dbReference type="EMBL" id="SAL99849.1"/>
    </source>
</evidence>
<evidence type="ECO:0000313" key="4">
    <source>
        <dbReference type="Proteomes" id="UP000078561"/>
    </source>
</evidence>
<protein>
    <submittedName>
        <fullName evidence="3">Uncharacterized protein</fullName>
    </submittedName>
</protein>
<organism evidence="3">
    <name type="scientific">Absidia glauca</name>
    <name type="common">Pin mould</name>
    <dbReference type="NCBI Taxonomy" id="4829"/>
    <lineage>
        <taxon>Eukaryota</taxon>
        <taxon>Fungi</taxon>
        <taxon>Fungi incertae sedis</taxon>
        <taxon>Mucoromycota</taxon>
        <taxon>Mucoromycotina</taxon>
        <taxon>Mucoromycetes</taxon>
        <taxon>Mucorales</taxon>
        <taxon>Cunninghamellaceae</taxon>
        <taxon>Absidia</taxon>
    </lineage>
</organism>
<dbReference type="STRING" id="4829.A0A168N5B3"/>
<feature type="compositionally biased region" description="Low complexity" evidence="2">
    <location>
        <begin position="653"/>
        <end position="671"/>
    </location>
</feature>
<dbReference type="InterPro" id="IPR036915">
    <property type="entry name" value="Cyclin-like_sf"/>
</dbReference>
<sequence length="1014" mass="114776">MSSSSSSSSSPTSTIDHHSTSDRRPPSIVSTNTELTVETLGDKRRLSYITSDTDSDKDLVIHSLHESLHIHKEIVEKIHAEKEAYVTKMLLERQVELDDVKRVKQTLEEQMDRYNKLDAAYSALRRELDTKKDDYKRMETRFYAHVKSIKATDDDLSTIQHEISHVSSQLNNLCMGLKAKMDQQSGSTFLFSKYNEQQQGLIKKYLIKPTNEQQDNDRDDNNSDDPPLLEPRYITMLTEKLIMELLVENIFDQPLHIGVSVNQAYDQVGQWMRRYNEEWAQRFRQQMSALLANQAQQQEEGEGKSIELAMNSLVDTILEQLGHIYPELQNQDSDYRDRQQKKIQTIVARMARLDLAIKGQDIEIKYQRIQEGGQVAFDSSTMRADGKGKPDGQVLFVISPPFVAIDPNDTDHGFITPDVQILELPAFYLTHSLPFPQMYSNSMVSSCSDPAFRQQQHQQHPQHQNSRFLLPSIPHNLVQPLRDALPKIDRALLSSVPAEALPLCQQLFNAWLSASTGPPVPDLVPPPTAKTTMNIASFYQSTSTFSSSLPQLHQSINKAATPTSLPLTTATKQQCRKSQSTSRLSSWFSWTFPKRKNPSVAPVGPKMLSTNQNISDAASINAKANTLPIAPLPKVDHHNQHRQCQQQGHDSQRPSPTCSSSTSTSTPSVPRSIRRGGPTGYRRSVSFMLSRLGTKVRRVIQSSSQRIHPQLKSSACHDHSNATSGITSTLEASFSFEGKEHSKSALGKLTPLPPSPPAIPSTQLLFDATEEHASNPPPRPTITASKTDTNMKHELSVPFIKMGLGKRTSVDVDDQVQYTSRSISSTSFALQWQEKFHDQQQPQDRLISTLKSVSVTLYDIIQHNHACQQFNSDTTYVAHPDLRPGEDAQDLFSTLPISHWQDIFDQMAYIYENGILTAEHAIITVIYIERMLENSKQHLCEANWRLIVFAGLLTSIKVWDDCAVHNMDFVRIFPELDIKHVNLIERRFLEHIDWDVSVRCSLFASTWFELRDHR</sequence>
<dbReference type="Gene3D" id="1.10.472.10">
    <property type="entry name" value="Cyclin-like"/>
    <property type="match status" value="1"/>
</dbReference>
<feature type="coiled-coil region" evidence="1">
    <location>
        <begin position="90"/>
        <end position="141"/>
    </location>
</feature>
<keyword evidence="1" id="KW-0175">Coiled coil</keyword>
<feature type="compositionally biased region" description="Polar residues" evidence="2">
    <location>
        <begin position="703"/>
        <end position="713"/>
    </location>
</feature>
<feature type="region of interest" description="Disordered" evidence="2">
    <location>
        <begin position="630"/>
        <end position="682"/>
    </location>
</feature>
<dbReference type="SUPFAM" id="SSF47954">
    <property type="entry name" value="Cyclin-like"/>
    <property type="match status" value="1"/>
</dbReference>
<dbReference type="EMBL" id="LT553030">
    <property type="protein sequence ID" value="SAL99849.1"/>
    <property type="molecule type" value="Genomic_DNA"/>
</dbReference>
<reference evidence="3" key="1">
    <citation type="submission" date="2016-04" db="EMBL/GenBank/DDBJ databases">
        <authorList>
            <person name="Evans L.H."/>
            <person name="Alamgir A."/>
            <person name="Owens N."/>
            <person name="Weber N.D."/>
            <person name="Virtaneva K."/>
            <person name="Barbian K."/>
            <person name="Babar A."/>
            <person name="Rosenke K."/>
        </authorList>
    </citation>
    <scope>NUCLEOTIDE SEQUENCE [LARGE SCALE GENOMIC DNA]</scope>
    <source>
        <strain evidence="3">CBS 101.48</strain>
    </source>
</reference>
<accession>A0A168N5B3</accession>
<dbReference type="InParanoid" id="A0A168N5B3"/>
<evidence type="ECO:0000256" key="2">
    <source>
        <dbReference type="SAM" id="MobiDB-lite"/>
    </source>
</evidence>
<dbReference type="OrthoDB" id="10250320at2759"/>
<dbReference type="AlphaFoldDB" id="A0A168N5B3"/>
<proteinExistence type="predicted"/>
<keyword evidence="4" id="KW-1185">Reference proteome</keyword>
<gene>
    <name evidence="3" type="primary">ABSGL_05503.1 scaffold 7169</name>
</gene>
<dbReference type="CDD" id="cd20540">
    <property type="entry name" value="CYCLIN_CCNY_like"/>
    <property type="match status" value="1"/>
</dbReference>
<feature type="region of interest" description="Disordered" evidence="2">
    <location>
        <begin position="1"/>
        <end position="29"/>
    </location>
</feature>
<feature type="compositionally biased region" description="Basic and acidic residues" evidence="2">
    <location>
        <begin position="15"/>
        <end position="25"/>
    </location>
</feature>
<name>A0A168N5B3_ABSGL</name>
<feature type="region of interest" description="Disordered" evidence="2">
    <location>
        <begin position="703"/>
        <end position="723"/>
    </location>
</feature>
<feature type="compositionally biased region" description="Low complexity" evidence="2">
    <location>
        <begin position="1"/>
        <end position="14"/>
    </location>
</feature>